<keyword evidence="2" id="KW-0805">Transcription regulation</keyword>
<evidence type="ECO:0000259" key="6">
    <source>
        <dbReference type="Pfam" id="PF04542"/>
    </source>
</evidence>
<comment type="caution">
    <text evidence="8">The sequence shown here is derived from an EMBL/GenBank/DDBJ whole genome shotgun (WGS) entry which is preliminary data.</text>
</comment>
<dbReference type="SUPFAM" id="SSF88659">
    <property type="entry name" value="Sigma3 and sigma4 domains of RNA polymerase sigma factors"/>
    <property type="match status" value="1"/>
</dbReference>
<dbReference type="SUPFAM" id="SSF88946">
    <property type="entry name" value="Sigma2 domain of RNA polymerase sigma factors"/>
    <property type="match status" value="1"/>
</dbReference>
<evidence type="ECO:0000256" key="5">
    <source>
        <dbReference type="ARBA" id="ARBA00023163"/>
    </source>
</evidence>
<dbReference type="InterPro" id="IPR013249">
    <property type="entry name" value="RNA_pol_sigma70_r4_t2"/>
</dbReference>
<dbReference type="Proteomes" id="UP000240419">
    <property type="component" value="Unassembled WGS sequence"/>
</dbReference>
<keyword evidence="3" id="KW-0731">Sigma factor</keyword>
<dbReference type="GO" id="GO:0016987">
    <property type="term" value="F:sigma factor activity"/>
    <property type="evidence" value="ECO:0007669"/>
    <property type="project" value="UniProtKB-KW"/>
</dbReference>
<dbReference type="NCBIfam" id="TIGR02937">
    <property type="entry name" value="sigma70-ECF"/>
    <property type="match status" value="1"/>
</dbReference>
<sequence length="195" mass="23100">MDTREIEELLDEIIQGADDRYADIMKSYQTPIFHYCYHILGSRFEAEDATQEVFFKAYRNLKKYSPNMPFAAWLYKIAYHHCIDLIRKRKWTKMLPFLMQDKEPQSDIERHIENVYFSEDVFLAMQTLSVEERTLLLLRGVEEKTYEEISLIMNKNAASLRKKFERTASKFRSAYSPLGKGGSAHDESKQIAREY</sequence>
<dbReference type="Gene3D" id="1.10.10.10">
    <property type="entry name" value="Winged helix-like DNA-binding domain superfamily/Winged helix DNA-binding domain"/>
    <property type="match status" value="1"/>
</dbReference>
<dbReference type="Pfam" id="PF08281">
    <property type="entry name" value="Sigma70_r4_2"/>
    <property type="match status" value="1"/>
</dbReference>
<dbReference type="Gene3D" id="1.10.1740.10">
    <property type="match status" value="1"/>
</dbReference>
<protein>
    <submittedName>
        <fullName evidence="8">RNA polymerase</fullName>
    </submittedName>
</protein>
<dbReference type="PANTHER" id="PTHR43133">
    <property type="entry name" value="RNA POLYMERASE ECF-TYPE SIGMA FACTO"/>
    <property type="match status" value="1"/>
</dbReference>
<feature type="domain" description="RNA polymerase sigma-70 region 2" evidence="6">
    <location>
        <begin position="25"/>
        <end position="92"/>
    </location>
</feature>
<dbReference type="AlphaFoldDB" id="A0A2P7VDB6"/>
<name>A0A2P7VDB6_9BACL</name>
<dbReference type="InterPro" id="IPR013324">
    <property type="entry name" value="RNA_pol_sigma_r3/r4-like"/>
</dbReference>
<dbReference type="InterPro" id="IPR036388">
    <property type="entry name" value="WH-like_DNA-bd_sf"/>
</dbReference>
<dbReference type="GO" id="GO:0003677">
    <property type="term" value="F:DNA binding"/>
    <property type="evidence" value="ECO:0007669"/>
    <property type="project" value="UniProtKB-KW"/>
</dbReference>
<dbReference type="InterPro" id="IPR007627">
    <property type="entry name" value="RNA_pol_sigma70_r2"/>
</dbReference>
<comment type="similarity">
    <text evidence="1">Belongs to the sigma-70 factor family. ECF subfamily.</text>
</comment>
<evidence type="ECO:0000313" key="9">
    <source>
        <dbReference type="Proteomes" id="UP000240419"/>
    </source>
</evidence>
<dbReference type="EMBL" id="PXZM01000012">
    <property type="protein sequence ID" value="PSJ97182.1"/>
    <property type="molecule type" value="Genomic_DNA"/>
</dbReference>
<dbReference type="OrthoDB" id="2732687at2"/>
<evidence type="ECO:0000256" key="3">
    <source>
        <dbReference type="ARBA" id="ARBA00023082"/>
    </source>
</evidence>
<dbReference type="Pfam" id="PF04542">
    <property type="entry name" value="Sigma70_r2"/>
    <property type="match status" value="1"/>
</dbReference>
<dbReference type="GO" id="GO:0006352">
    <property type="term" value="P:DNA-templated transcription initiation"/>
    <property type="evidence" value="ECO:0007669"/>
    <property type="project" value="InterPro"/>
</dbReference>
<evidence type="ECO:0000313" key="8">
    <source>
        <dbReference type="EMBL" id="PSJ97182.1"/>
    </source>
</evidence>
<organism evidence="8 9">
    <name type="scientific">Brevibacillus fortis</name>
    <dbReference type="NCBI Taxonomy" id="2126352"/>
    <lineage>
        <taxon>Bacteria</taxon>
        <taxon>Bacillati</taxon>
        <taxon>Bacillota</taxon>
        <taxon>Bacilli</taxon>
        <taxon>Bacillales</taxon>
        <taxon>Paenibacillaceae</taxon>
        <taxon>Brevibacillus</taxon>
    </lineage>
</organism>
<evidence type="ECO:0000259" key="7">
    <source>
        <dbReference type="Pfam" id="PF08281"/>
    </source>
</evidence>
<dbReference type="PANTHER" id="PTHR43133:SF8">
    <property type="entry name" value="RNA POLYMERASE SIGMA FACTOR HI_1459-RELATED"/>
    <property type="match status" value="1"/>
</dbReference>
<keyword evidence="5" id="KW-0804">Transcription</keyword>
<feature type="domain" description="RNA polymerase sigma factor 70 region 4 type 2" evidence="7">
    <location>
        <begin position="123"/>
        <end position="166"/>
    </location>
</feature>
<dbReference type="InterPro" id="IPR039425">
    <property type="entry name" value="RNA_pol_sigma-70-like"/>
</dbReference>
<evidence type="ECO:0000256" key="2">
    <source>
        <dbReference type="ARBA" id="ARBA00023015"/>
    </source>
</evidence>
<dbReference type="InterPro" id="IPR013325">
    <property type="entry name" value="RNA_pol_sigma_r2"/>
</dbReference>
<accession>A0A2P7VDB6</accession>
<evidence type="ECO:0000256" key="4">
    <source>
        <dbReference type="ARBA" id="ARBA00023125"/>
    </source>
</evidence>
<keyword evidence="9" id="KW-1185">Reference proteome</keyword>
<dbReference type="RefSeq" id="WP_106838444.1">
    <property type="nucleotide sequence ID" value="NZ_JARMEZ010000020.1"/>
</dbReference>
<gene>
    <name evidence="8" type="ORF">C7R93_08640</name>
</gene>
<reference evidence="8 9" key="1">
    <citation type="submission" date="2018-03" db="EMBL/GenBank/DDBJ databases">
        <title>Brevisbacillus phylogenomics.</title>
        <authorList>
            <person name="Dunlap C."/>
        </authorList>
    </citation>
    <scope>NUCLEOTIDE SEQUENCE [LARGE SCALE GENOMIC DNA]</scope>
    <source>
        <strain evidence="8 9">NRRL NRS-1210</strain>
    </source>
</reference>
<evidence type="ECO:0000256" key="1">
    <source>
        <dbReference type="ARBA" id="ARBA00010641"/>
    </source>
</evidence>
<proteinExistence type="inferred from homology"/>
<dbReference type="InterPro" id="IPR014284">
    <property type="entry name" value="RNA_pol_sigma-70_dom"/>
</dbReference>
<keyword evidence="4" id="KW-0238">DNA-binding</keyword>